<evidence type="ECO:0000259" key="6">
    <source>
        <dbReference type="Pfam" id="PF02826"/>
    </source>
</evidence>
<reference evidence="7 8" key="1">
    <citation type="submission" date="2014-09" db="EMBL/GenBank/DDBJ databases">
        <title>Vibrio maritimus JCM 19235. (C45) whole genome shotgun sequence.</title>
        <authorList>
            <person name="Sawabe T."/>
            <person name="Meirelles P."/>
            <person name="Nakanishi M."/>
            <person name="Sayaka M."/>
            <person name="Hattori M."/>
            <person name="Ohkuma M."/>
        </authorList>
    </citation>
    <scope>NUCLEOTIDE SEQUENCE [LARGE SCALE GENOMIC DNA]</scope>
    <source>
        <strain evidence="8">JCM19235</strain>
    </source>
</reference>
<evidence type="ECO:0000256" key="1">
    <source>
        <dbReference type="ARBA" id="ARBA00005854"/>
    </source>
</evidence>
<keyword evidence="2 4" id="KW-0560">Oxidoreductase</keyword>
<evidence type="ECO:0000256" key="2">
    <source>
        <dbReference type="ARBA" id="ARBA00023002"/>
    </source>
</evidence>
<dbReference type="InterPro" id="IPR050418">
    <property type="entry name" value="D-iso_2-hydroxyacid_DH_PdxB"/>
</dbReference>
<name>A0A090RYB7_9VIBR</name>
<evidence type="ECO:0000313" key="7">
    <source>
        <dbReference type="EMBL" id="GAL19523.1"/>
    </source>
</evidence>
<gene>
    <name evidence="7" type="ORF">JCM19235_879</name>
</gene>
<dbReference type="PANTHER" id="PTHR43761">
    <property type="entry name" value="D-ISOMER SPECIFIC 2-HYDROXYACID DEHYDROGENASE FAMILY PROTEIN (AFU_ORTHOLOGUE AFUA_1G13630)"/>
    <property type="match status" value="1"/>
</dbReference>
<dbReference type="STRING" id="990268.JCM19235_879"/>
<sequence>MAAKKIVFLDRDTIPAHILIPQPTFDHQWVNYPETAPHEVAQRISDADIVISNKVYLGEEALNTASQLEHIAVAATGINNVDLDYCRKHQIRVTNIQGYATQSVPEHIIGLLFALKRNLFAYHKDIADGEWQRQNKFCFFTHPIQDMAGSTLGIIGSGTLGQATAALARAIGVKVQFAERRGVSECRSGYVSFENCLETSDAIALLCPLTDETRNLIDANALNKMKSTALLINTGRGGLVDESALVSALERGEIAGAGVDVFAEEPAPMDNPLVANQHLPNLILTPHVAWGSDSSITRLCEILVSNLEATSQGVEQNRVV</sequence>
<organism evidence="7 8">
    <name type="scientific">Vibrio maritimus</name>
    <dbReference type="NCBI Taxonomy" id="990268"/>
    <lineage>
        <taxon>Bacteria</taxon>
        <taxon>Pseudomonadati</taxon>
        <taxon>Pseudomonadota</taxon>
        <taxon>Gammaproteobacteria</taxon>
        <taxon>Vibrionales</taxon>
        <taxon>Vibrionaceae</taxon>
        <taxon>Vibrio</taxon>
    </lineage>
</organism>
<accession>A0A090RYB7</accession>
<proteinExistence type="inferred from homology"/>
<dbReference type="Pfam" id="PF00389">
    <property type="entry name" value="2-Hacid_dh"/>
    <property type="match status" value="1"/>
</dbReference>
<protein>
    <submittedName>
        <fullName evidence="7">Glycerate dehydrogenase</fullName>
        <ecNumber evidence="7">1.1.1.29</ecNumber>
    </submittedName>
</protein>
<dbReference type="PANTHER" id="PTHR43761:SF1">
    <property type="entry name" value="D-ISOMER SPECIFIC 2-HYDROXYACID DEHYDROGENASE CATALYTIC DOMAIN-CONTAINING PROTEIN-RELATED"/>
    <property type="match status" value="1"/>
</dbReference>
<dbReference type="InterPro" id="IPR006140">
    <property type="entry name" value="D-isomer_DH_NAD-bd"/>
</dbReference>
<feature type="domain" description="D-isomer specific 2-hydroxyacid dehydrogenase catalytic" evidence="5">
    <location>
        <begin position="31"/>
        <end position="318"/>
    </location>
</feature>
<evidence type="ECO:0000256" key="4">
    <source>
        <dbReference type="RuleBase" id="RU003719"/>
    </source>
</evidence>
<dbReference type="InterPro" id="IPR036291">
    <property type="entry name" value="NAD(P)-bd_dom_sf"/>
</dbReference>
<dbReference type="OrthoDB" id="9805416at2"/>
<dbReference type="GO" id="GO:0051287">
    <property type="term" value="F:NAD binding"/>
    <property type="evidence" value="ECO:0007669"/>
    <property type="project" value="InterPro"/>
</dbReference>
<dbReference type="InterPro" id="IPR006139">
    <property type="entry name" value="D-isomer_2_OHA_DH_cat_dom"/>
</dbReference>
<dbReference type="Proteomes" id="UP000029228">
    <property type="component" value="Unassembled WGS sequence"/>
</dbReference>
<reference evidence="7 8" key="2">
    <citation type="submission" date="2014-09" db="EMBL/GenBank/DDBJ databases">
        <authorList>
            <consortium name="NBRP consortium"/>
            <person name="Sawabe T."/>
            <person name="Meirelles P."/>
            <person name="Nakanishi M."/>
            <person name="Sayaka M."/>
            <person name="Hattori M."/>
            <person name="Ohkuma M."/>
        </authorList>
    </citation>
    <scope>NUCLEOTIDE SEQUENCE [LARGE SCALE GENOMIC DNA]</scope>
    <source>
        <strain evidence="8">JCM19235</strain>
    </source>
</reference>
<keyword evidence="8" id="KW-1185">Reference proteome</keyword>
<dbReference type="EC" id="1.1.1.29" evidence="7"/>
<dbReference type="GO" id="GO:0008465">
    <property type="term" value="F:hydroxypyruvate reductase (NADH) activity"/>
    <property type="evidence" value="ECO:0007669"/>
    <property type="project" value="UniProtKB-EC"/>
</dbReference>
<evidence type="ECO:0000256" key="3">
    <source>
        <dbReference type="ARBA" id="ARBA00023027"/>
    </source>
</evidence>
<keyword evidence="3" id="KW-0520">NAD</keyword>
<dbReference type="PROSITE" id="PS00671">
    <property type="entry name" value="D_2_HYDROXYACID_DH_3"/>
    <property type="match status" value="1"/>
</dbReference>
<dbReference type="Gene3D" id="3.40.50.720">
    <property type="entry name" value="NAD(P)-binding Rossmann-like Domain"/>
    <property type="match status" value="2"/>
</dbReference>
<dbReference type="InterPro" id="IPR029753">
    <property type="entry name" value="D-isomer_DH_CS"/>
</dbReference>
<comment type="similarity">
    <text evidence="1 4">Belongs to the D-isomer specific 2-hydroxyacid dehydrogenase family.</text>
</comment>
<dbReference type="CDD" id="cd12162">
    <property type="entry name" value="2-Hacid_dh_4"/>
    <property type="match status" value="1"/>
</dbReference>
<dbReference type="EMBL" id="BBMR01000004">
    <property type="protein sequence ID" value="GAL19523.1"/>
    <property type="molecule type" value="Genomic_DNA"/>
</dbReference>
<dbReference type="Pfam" id="PF02826">
    <property type="entry name" value="2-Hacid_dh_C"/>
    <property type="match status" value="1"/>
</dbReference>
<dbReference type="SUPFAM" id="SSF51735">
    <property type="entry name" value="NAD(P)-binding Rossmann-fold domains"/>
    <property type="match status" value="1"/>
</dbReference>
<dbReference type="SUPFAM" id="SSF52283">
    <property type="entry name" value="Formate/glycerate dehydrogenase catalytic domain-like"/>
    <property type="match status" value="1"/>
</dbReference>
<comment type="caution">
    <text evidence="7">The sequence shown here is derived from an EMBL/GenBank/DDBJ whole genome shotgun (WGS) entry which is preliminary data.</text>
</comment>
<evidence type="ECO:0000259" key="5">
    <source>
        <dbReference type="Pfam" id="PF00389"/>
    </source>
</evidence>
<evidence type="ECO:0000313" key="8">
    <source>
        <dbReference type="Proteomes" id="UP000029228"/>
    </source>
</evidence>
<dbReference type="AlphaFoldDB" id="A0A090RYB7"/>
<feature type="domain" description="D-isomer specific 2-hydroxyacid dehydrogenase NAD-binding" evidence="6">
    <location>
        <begin position="109"/>
        <end position="289"/>
    </location>
</feature>